<reference evidence="2" key="1">
    <citation type="submission" date="2020-03" db="EMBL/GenBank/DDBJ databases">
        <authorList>
            <person name="Weist P."/>
        </authorList>
    </citation>
    <scope>NUCLEOTIDE SEQUENCE</scope>
</reference>
<dbReference type="Proteomes" id="UP001153269">
    <property type="component" value="Unassembled WGS sequence"/>
</dbReference>
<accession>A0A9N7Z1E4</accession>
<name>A0A9N7Z1E4_PLEPL</name>
<evidence type="ECO:0000313" key="3">
    <source>
        <dbReference type="Proteomes" id="UP001153269"/>
    </source>
</evidence>
<gene>
    <name evidence="2" type="ORF">PLEPLA_LOCUS33861</name>
</gene>
<organism evidence="2 3">
    <name type="scientific">Pleuronectes platessa</name>
    <name type="common">European plaice</name>
    <dbReference type="NCBI Taxonomy" id="8262"/>
    <lineage>
        <taxon>Eukaryota</taxon>
        <taxon>Metazoa</taxon>
        <taxon>Chordata</taxon>
        <taxon>Craniata</taxon>
        <taxon>Vertebrata</taxon>
        <taxon>Euteleostomi</taxon>
        <taxon>Actinopterygii</taxon>
        <taxon>Neopterygii</taxon>
        <taxon>Teleostei</taxon>
        <taxon>Neoteleostei</taxon>
        <taxon>Acanthomorphata</taxon>
        <taxon>Carangaria</taxon>
        <taxon>Pleuronectiformes</taxon>
        <taxon>Pleuronectoidei</taxon>
        <taxon>Pleuronectidae</taxon>
        <taxon>Pleuronectes</taxon>
    </lineage>
</organism>
<protein>
    <submittedName>
        <fullName evidence="2">Uncharacterized protein</fullName>
    </submittedName>
</protein>
<evidence type="ECO:0000256" key="1">
    <source>
        <dbReference type="SAM" id="MobiDB-lite"/>
    </source>
</evidence>
<feature type="region of interest" description="Disordered" evidence="1">
    <location>
        <begin position="1"/>
        <end position="80"/>
    </location>
</feature>
<sequence length="243" mass="25651">MKFGRGKERSPAKNIPRTHDRKFASMSPSCQSPVGICSRGSAQKSPPPWHHRTPSESSLTAPQCLAGPPAAAPPGAPPAVSGRSVRSSFFYPCPKAGDAHRPLGKDIGSKEKSTSFPQIYDRVKQVIATSRLVSCGPTFSPAVPYQGLCHLPAVGISTVCVKCEPVVSLGLTERLGGMRWASWGDKENIAARLCAGHTELKHRAAPRLPRGASASGVTAQSFNMGVDGASCYLRLGAALKRPV</sequence>
<comment type="caution">
    <text evidence="2">The sequence shown here is derived from an EMBL/GenBank/DDBJ whole genome shotgun (WGS) entry which is preliminary data.</text>
</comment>
<dbReference type="EMBL" id="CADEAL010003890">
    <property type="protein sequence ID" value="CAB1446122.1"/>
    <property type="molecule type" value="Genomic_DNA"/>
</dbReference>
<proteinExistence type="predicted"/>
<dbReference type="AlphaFoldDB" id="A0A9N7Z1E4"/>
<keyword evidence="3" id="KW-1185">Reference proteome</keyword>
<feature type="compositionally biased region" description="Basic and acidic residues" evidence="1">
    <location>
        <begin position="1"/>
        <end position="23"/>
    </location>
</feature>
<evidence type="ECO:0000313" key="2">
    <source>
        <dbReference type="EMBL" id="CAB1446122.1"/>
    </source>
</evidence>